<organism evidence="3 4">
    <name type="scientific">Peronospora matthiolae</name>
    <dbReference type="NCBI Taxonomy" id="2874970"/>
    <lineage>
        <taxon>Eukaryota</taxon>
        <taxon>Sar</taxon>
        <taxon>Stramenopiles</taxon>
        <taxon>Oomycota</taxon>
        <taxon>Peronosporomycetes</taxon>
        <taxon>Peronosporales</taxon>
        <taxon>Peronosporaceae</taxon>
        <taxon>Peronospora</taxon>
    </lineage>
</organism>
<feature type="signal peptide" evidence="2">
    <location>
        <begin position="1"/>
        <end position="19"/>
    </location>
</feature>
<evidence type="ECO:0000256" key="1">
    <source>
        <dbReference type="SAM" id="MobiDB-lite"/>
    </source>
</evidence>
<dbReference type="Proteomes" id="UP001162060">
    <property type="component" value="Unassembled WGS sequence"/>
</dbReference>
<dbReference type="EMBL" id="CAKLBY020000226">
    <property type="protein sequence ID" value="CAK7936925.1"/>
    <property type="molecule type" value="Genomic_DNA"/>
</dbReference>
<dbReference type="InterPro" id="IPR012493">
    <property type="entry name" value="Renin_rcpt"/>
</dbReference>
<dbReference type="PANTHER" id="PTHR13351:SF1">
    <property type="entry name" value="RENIN RECEPTOR"/>
    <property type="match status" value="1"/>
</dbReference>
<dbReference type="AlphaFoldDB" id="A0AAV1UQX5"/>
<sequence>MRALSLLFVASTAASHVSADRVLILGKSAAPLWHQTRSPPAFSNAGLANLALSSMGLPTGGRVSSHSAALSPLQADIFTHSEVYALVLLEGRSTGSVEAVDAALDGEDVFHELYPVQDSQVTVPATVAQVFKTKYPQAVYCAGSRAICSSVGALTTPGDAKIVQQVLEANSFLSSYDDADVAFATQLAQVIQLTADMEQHQDGKTLYVVGLSSLRGHKQELADQLVTATVTEFLDHLMKKEQIVAAQVMTGTLPVAMQQVTTLSRRARNRKLTTRSAKKPKVSEKDESAMDDDEEDLDAASGSVWEEDANSTSSSNSSAPGAVSMPDIAEYQIILWTSVSLVAMLLLSVSAMANMDAGRDSLLYAKFIADVNGRKTL</sequence>
<gene>
    <name evidence="3" type="ORF">PM001_LOCUS22075</name>
</gene>
<dbReference type="PANTHER" id="PTHR13351">
    <property type="entry name" value="RENIN RECEPTOR"/>
    <property type="match status" value="1"/>
</dbReference>
<protein>
    <submittedName>
        <fullName evidence="3">Uncharacterized protein</fullName>
    </submittedName>
</protein>
<keyword evidence="2" id="KW-0732">Signal</keyword>
<feature type="region of interest" description="Disordered" evidence="1">
    <location>
        <begin position="267"/>
        <end position="322"/>
    </location>
</feature>
<feature type="compositionally biased region" description="Basic residues" evidence="1">
    <location>
        <begin position="267"/>
        <end position="280"/>
    </location>
</feature>
<feature type="chain" id="PRO_5043505807" evidence="2">
    <location>
        <begin position="20"/>
        <end position="377"/>
    </location>
</feature>
<proteinExistence type="predicted"/>
<comment type="caution">
    <text evidence="3">The sequence shown here is derived from an EMBL/GenBank/DDBJ whole genome shotgun (WGS) entry which is preliminary data.</text>
</comment>
<evidence type="ECO:0000313" key="3">
    <source>
        <dbReference type="EMBL" id="CAK7936925.1"/>
    </source>
</evidence>
<evidence type="ECO:0000313" key="4">
    <source>
        <dbReference type="Proteomes" id="UP001162060"/>
    </source>
</evidence>
<accession>A0AAV1UQX5</accession>
<feature type="compositionally biased region" description="Acidic residues" evidence="1">
    <location>
        <begin position="289"/>
        <end position="298"/>
    </location>
</feature>
<dbReference type="GO" id="GO:0038023">
    <property type="term" value="F:signaling receptor activity"/>
    <property type="evidence" value="ECO:0007669"/>
    <property type="project" value="InterPro"/>
</dbReference>
<dbReference type="GO" id="GO:0009897">
    <property type="term" value="C:external side of plasma membrane"/>
    <property type="evidence" value="ECO:0007669"/>
    <property type="project" value="TreeGrafter"/>
</dbReference>
<evidence type="ECO:0000256" key="2">
    <source>
        <dbReference type="SAM" id="SignalP"/>
    </source>
</evidence>
<name>A0AAV1UQX5_9STRA</name>
<reference evidence="3" key="1">
    <citation type="submission" date="2024-01" db="EMBL/GenBank/DDBJ databases">
        <authorList>
            <person name="Webb A."/>
        </authorList>
    </citation>
    <scope>NUCLEOTIDE SEQUENCE</scope>
    <source>
        <strain evidence="3">Pm1</strain>
    </source>
</reference>